<dbReference type="RefSeq" id="WP_007336707.1">
    <property type="nucleotide sequence ID" value="NZ_AMWG01000030.1"/>
</dbReference>
<gene>
    <name evidence="2" type="ORF">RBSWK_01518</name>
</gene>
<dbReference type="EMBL" id="AMWG01000030">
    <property type="protein sequence ID" value="ELP34508.1"/>
    <property type="molecule type" value="Genomic_DNA"/>
</dbReference>
<feature type="region of interest" description="Disordered" evidence="1">
    <location>
        <begin position="18"/>
        <end position="45"/>
    </location>
</feature>
<evidence type="ECO:0000313" key="3">
    <source>
        <dbReference type="Proteomes" id="UP000010959"/>
    </source>
</evidence>
<dbReference type="PATRIC" id="fig|993516.3.peg.1608"/>
<proteinExistence type="predicted"/>
<evidence type="ECO:0000256" key="1">
    <source>
        <dbReference type="SAM" id="MobiDB-lite"/>
    </source>
</evidence>
<dbReference type="AlphaFoldDB" id="L7CKM1"/>
<dbReference type="Proteomes" id="UP000010959">
    <property type="component" value="Unassembled WGS sequence"/>
</dbReference>
<sequence length="92" mass="10273">MFLIDPWSNDVASQFVGAGKSSADLKKAPVQDEESSTNDSFFKQTPRSPIVAGIEHIRTHSPLERQTLSAVFDFLTEDLPSDKDESPRSRHQ</sequence>
<name>L7CKM1_RHOBT</name>
<accession>L7CKM1</accession>
<reference evidence="2 3" key="1">
    <citation type="journal article" date="2013" name="Mar. Genomics">
        <title>Expression of sulfatases in Rhodopirellula baltica and the diversity of sulfatases in the genus Rhodopirellula.</title>
        <authorList>
            <person name="Wegner C.E."/>
            <person name="Richter-Heitmann T."/>
            <person name="Klindworth A."/>
            <person name="Klockow C."/>
            <person name="Richter M."/>
            <person name="Achstetter T."/>
            <person name="Glockner F.O."/>
            <person name="Harder J."/>
        </authorList>
    </citation>
    <scope>NUCLEOTIDE SEQUENCE [LARGE SCALE GENOMIC DNA]</scope>
    <source>
        <strain evidence="2 3">SWK14</strain>
    </source>
</reference>
<comment type="caution">
    <text evidence="2">The sequence shown here is derived from an EMBL/GenBank/DDBJ whole genome shotgun (WGS) entry which is preliminary data.</text>
</comment>
<protein>
    <submittedName>
        <fullName evidence="2">Uncharacterized protein</fullName>
    </submittedName>
</protein>
<organism evidence="2 3">
    <name type="scientific">Rhodopirellula baltica SWK14</name>
    <dbReference type="NCBI Taxonomy" id="993516"/>
    <lineage>
        <taxon>Bacteria</taxon>
        <taxon>Pseudomonadati</taxon>
        <taxon>Planctomycetota</taxon>
        <taxon>Planctomycetia</taxon>
        <taxon>Pirellulales</taxon>
        <taxon>Pirellulaceae</taxon>
        <taxon>Rhodopirellula</taxon>
    </lineage>
</organism>
<evidence type="ECO:0000313" key="2">
    <source>
        <dbReference type="EMBL" id="ELP34508.1"/>
    </source>
</evidence>